<evidence type="ECO:0000313" key="2">
    <source>
        <dbReference type="EMBL" id="MDU8999636.1"/>
    </source>
</evidence>
<proteinExistence type="predicted"/>
<dbReference type="EMBL" id="JARAKF010000001">
    <property type="protein sequence ID" value="MDU8999636.1"/>
    <property type="molecule type" value="Genomic_DNA"/>
</dbReference>
<accession>A0ABU3V0C9</accession>
<keyword evidence="3" id="KW-1185">Reference proteome</keyword>
<sequence length="72" mass="7313">MIQNGQRYAAPGGRPDGARVRAAGRGTGAGGRPGVAFATADHDTAVQPVPSLEQGEHSPRTGVPQPPRAARC</sequence>
<evidence type="ECO:0000313" key="3">
    <source>
        <dbReference type="Proteomes" id="UP001257627"/>
    </source>
</evidence>
<name>A0ABU3V0C9_9ACTN</name>
<reference evidence="2 3" key="1">
    <citation type="submission" date="2023-02" db="EMBL/GenBank/DDBJ databases">
        <authorList>
            <person name="Maleckis M."/>
        </authorList>
    </citation>
    <scope>NUCLEOTIDE SEQUENCE [LARGE SCALE GENOMIC DNA]</scope>
    <source>
        <strain evidence="2 3">P8-A2</strain>
    </source>
</reference>
<comment type="caution">
    <text evidence="2">The sequence shown here is derived from an EMBL/GenBank/DDBJ whole genome shotgun (WGS) entry which is preliminary data.</text>
</comment>
<gene>
    <name evidence="2" type="ORF">PU648_46255</name>
</gene>
<dbReference type="Proteomes" id="UP001257627">
    <property type="component" value="Unassembled WGS sequence"/>
</dbReference>
<protein>
    <submittedName>
        <fullName evidence="2">Uncharacterized protein</fullName>
    </submittedName>
</protein>
<evidence type="ECO:0000256" key="1">
    <source>
        <dbReference type="SAM" id="MobiDB-lite"/>
    </source>
</evidence>
<dbReference type="RefSeq" id="WP_316736373.1">
    <property type="nucleotide sequence ID" value="NZ_JARAKF010000001.1"/>
</dbReference>
<feature type="region of interest" description="Disordered" evidence="1">
    <location>
        <begin position="1"/>
        <end position="72"/>
    </location>
</feature>
<organism evidence="2 3">
    <name type="scientific">Streptomyces mirabilis</name>
    <dbReference type="NCBI Taxonomy" id="68239"/>
    <lineage>
        <taxon>Bacteria</taxon>
        <taxon>Bacillati</taxon>
        <taxon>Actinomycetota</taxon>
        <taxon>Actinomycetes</taxon>
        <taxon>Kitasatosporales</taxon>
        <taxon>Streptomycetaceae</taxon>
        <taxon>Streptomyces</taxon>
    </lineage>
</organism>